<comment type="similarity">
    <text evidence="2">Belongs to the major royal jelly protein family.</text>
</comment>
<feature type="region of interest" description="Disordered" evidence="5">
    <location>
        <begin position="409"/>
        <end position="450"/>
    </location>
</feature>
<dbReference type="EMBL" id="GBHO01005733">
    <property type="protein sequence ID" value="JAG37871.1"/>
    <property type="molecule type" value="Transcribed_RNA"/>
</dbReference>
<organism evidence="7">
    <name type="scientific">Lygus hesperus</name>
    <name type="common">Western plant bug</name>
    <dbReference type="NCBI Taxonomy" id="30085"/>
    <lineage>
        <taxon>Eukaryota</taxon>
        <taxon>Metazoa</taxon>
        <taxon>Ecdysozoa</taxon>
        <taxon>Arthropoda</taxon>
        <taxon>Hexapoda</taxon>
        <taxon>Insecta</taxon>
        <taxon>Pterygota</taxon>
        <taxon>Neoptera</taxon>
        <taxon>Paraneoptera</taxon>
        <taxon>Hemiptera</taxon>
        <taxon>Heteroptera</taxon>
        <taxon>Panheteroptera</taxon>
        <taxon>Cimicomorpha</taxon>
        <taxon>Miridae</taxon>
        <taxon>Mirini</taxon>
        <taxon>Lygus</taxon>
    </lineage>
</organism>
<feature type="chain" id="PRO_5015034076" evidence="6">
    <location>
        <begin position="19"/>
        <end position="450"/>
    </location>
</feature>
<dbReference type="AlphaFoldDB" id="A0A0A9Z1X1"/>
<gene>
    <name evidence="7" type="primary">y_11</name>
    <name evidence="8" type="synonym">y_2</name>
    <name evidence="8" type="ORF">CM83_75843</name>
    <name evidence="7" type="ORF">CM83_75845</name>
</gene>
<comment type="subcellular location">
    <subcellularLocation>
        <location evidence="1">Secreted</location>
    </subcellularLocation>
</comment>
<feature type="compositionally biased region" description="Low complexity" evidence="5">
    <location>
        <begin position="409"/>
        <end position="432"/>
    </location>
</feature>
<dbReference type="Gene3D" id="2.120.10.30">
    <property type="entry name" value="TolB, C-terminal domain"/>
    <property type="match status" value="1"/>
</dbReference>
<evidence type="ECO:0000256" key="1">
    <source>
        <dbReference type="ARBA" id="ARBA00004613"/>
    </source>
</evidence>
<reference evidence="7" key="2">
    <citation type="submission" date="2014-07" db="EMBL/GenBank/DDBJ databases">
        <authorList>
            <person name="Hull J."/>
        </authorList>
    </citation>
    <scope>NUCLEOTIDE SEQUENCE</scope>
</reference>
<dbReference type="GO" id="GO:0005576">
    <property type="term" value="C:extracellular region"/>
    <property type="evidence" value="ECO:0007669"/>
    <property type="project" value="UniProtKB-SubCell"/>
</dbReference>
<dbReference type="FunFam" id="2.120.10.30:FF:000045">
    <property type="entry name" value="Blast:Protein yellow"/>
    <property type="match status" value="1"/>
</dbReference>
<dbReference type="PANTHER" id="PTHR10009">
    <property type="entry name" value="PROTEIN YELLOW-RELATED"/>
    <property type="match status" value="1"/>
</dbReference>
<dbReference type="PANTHER" id="PTHR10009:SF7">
    <property type="entry name" value="GH10609P-RELATED"/>
    <property type="match status" value="1"/>
</dbReference>
<evidence type="ECO:0000256" key="5">
    <source>
        <dbReference type="SAM" id="MobiDB-lite"/>
    </source>
</evidence>
<proteinExistence type="inferred from homology"/>
<protein>
    <submittedName>
        <fullName evidence="7">Protein yellow</fullName>
    </submittedName>
</protein>
<feature type="signal peptide" evidence="6">
    <location>
        <begin position="1"/>
        <end position="18"/>
    </location>
</feature>
<reference evidence="7" key="1">
    <citation type="journal article" date="2014" name="PLoS ONE">
        <title>Transcriptome-Based Identification of ABC Transporters in the Western Tarnished Plant Bug Lygus hesperus.</title>
        <authorList>
            <person name="Hull J.J."/>
            <person name="Chaney K."/>
            <person name="Geib S.M."/>
            <person name="Fabrick J.A."/>
            <person name="Brent C.S."/>
            <person name="Walsh D."/>
            <person name="Lavine L.C."/>
        </authorList>
    </citation>
    <scope>NUCLEOTIDE SEQUENCE</scope>
</reference>
<accession>A0A0A9Z1X1</accession>
<evidence type="ECO:0000256" key="4">
    <source>
        <dbReference type="ARBA" id="ARBA00023180"/>
    </source>
</evidence>
<name>A0A0A9Z1X1_LYGHE</name>
<dbReference type="Pfam" id="PF03022">
    <property type="entry name" value="MRJP"/>
    <property type="match status" value="1"/>
</dbReference>
<dbReference type="PRINTS" id="PR01366">
    <property type="entry name" value="ROYALJELLY"/>
</dbReference>
<dbReference type="InterPro" id="IPR017996">
    <property type="entry name" value="MRJP/yellow-related"/>
</dbReference>
<dbReference type="EMBL" id="GBRD01012456">
    <property type="protein sequence ID" value="JAG53368.1"/>
    <property type="molecule type" value="Transcribed_RNA"/>
</dbReference>
<evidence type="ECO:0000313" key="7">
    <source>
        <dbReference type="EMBL" id="JAG37871.1"/>
    </source>
</evidence>
<reference evidence="9" key="3">
    <citation type="submission" date="2014-09" db="EMBL/GenBank/DDBJ databases">
        <authorList>
            <person name="Magalhaes I.L.F."/>
            <person name="Oliveira U."/>
            <person name="Santos F.R."/>
            <person name="Vidigal T.H.D.A."/>
            <person name="Brescovit A.D."/>
            <person name="Santos A.J."/>
        </authorList>
    </citation>
    <scope>NUCLEOTIDE SEQUENCE</scope>
</reference>
<keyword evidence="6" id="KW-0732">Signal</keyword>
<keyword evidence="3" id="KW-0964">Secreted</keyword>
<dbReference type="EMBL" id="GBHO01005730">
    <property type="protein sequence ID" value="JAG37874.1"/>
    <property type="molecule type" value="Transcribed_RNA"/>
</dbReference>
<dbReference type="InterPro" id="IPR011042">
    <property type="entry name" value="6-blade_b-propeller_TolB-like"/>
</dbReference>
<evidence type="ECO:0000313" key="8">
    <source>
        <dbReference type="EMBL" id="JAG37874.1"/>
    </source>
</evidence>
<evidence type="ECO:0000256" key="6">
    <source>
        <dbReference type="SAM" id="SignalP"/>
    </source>
</evidence>
<evidence type="ECO:0000256" key="2">
    <source>
        <dbReference type="ARBA" id="ARBA00009127"/>
    </source>
</evidence>
<evidence type="ECO:0000256" key="3">
    <source>
        <dbReference type="ARBA" id="ARBA00022525"/>
    </source>
</evidence>
<evidence type="ECO:0000313" key="9">
    <source>
        <dbReference type="EMBL" id="JAG53368.1"/>
    </source>
</evidence>
<sequence>MMQLVLLALLATAWEVSCLGKMDVIHSWKTPEFNFPSVEMKNAMLRTKAFIPENVAMIDVDVWEDFNKNQQKIFVTMPRLQKGVPATLATVGLTGALNPYPSWNWHQEGDCEGITSVFRVDIDQCGRLWVLDTGTVEVFSNAKRICPPQILVFDLFTDRLLDRYRIPEDQLESKSLLITIAVDARGPRCEDTFAYMADVVGYKIIVFDAQTATSWRANNRYLYPYPTSSLFDINGVTFELTDGVMGLALGPTNNYGDRKLYFHSFASHKENWVPTSVLRNRTLLTAGDPKMEFRLLEGSRPSQAAAQAMTPSGILFFGLVTENSIACWNSRLSYTDDNIIRVAKDKKTLQFASGIKVRAGRVWTLTSRLQNYIDGHVPMNETNYRVVMGDLAQLTRGSKCYVLDNWTSGSSSSASSSSSMNGSNGSSSHSESPYNKPSSGHYKPFIFKNR</sequence>
<keyword evidence="4" id="KW-0325">Glycoprotein</keyword>